<sequence>CLSNGGLLCCSFDNKQGYSSCNKLPQRPHRSPVHRVPLPDVDGLSGCCCCFSTERRISCCSVSRTVLMSQLCPAIPGPLLHQRHDHRCKEEGLAKISILFIRNFYIVMFYC</sequence>
<name>A0A1A8EDP4_NOTKA</name>
<proteinExistence type="predicted"/>
<reference evidence="1" key="2">
    <citation type="submission" date="2016-06" db="EMBL/GenBank/DDBJ databases">
        <title>The genome of a short-lived fish provides insights into sex chromosome evolution and the genetic control of aging.</title>
        <authorList>
            <person name="Reichwald K."/>
            <person name="Felder M."/>
            <person name="Petzold A."/>
            <person name="Koch P."/>
            <person name="Groth M."/>
            <person name="Platzer M."/>
        </authorList>
    </citation>
    <scope>NUCLEOTIDE SEQUENCE</scope>
    <source>
        <tissue evidence="1">Brain</tissue>
    </source>
</reference>
<dbReference type="AlphaFoldDB" id="A0A1A8EDP4"/>
<dbReference type="EMBL" id="HAEA01014719">
    <property type="protein sequence ID" value="SBQ43199.1"/>
    <property type="molecule type" value="Transcribed_RNA"/>
</dbReference>
<gene>
    <name evidence="1" type="primary">MPDU1A</name>
</gene>
<reference evidence="1" key="1">
    <citation type="submission" date="2016-05" db="EMBL/GenBank/DDBJ databases">
        <authorList>
            <person name="Lavstsen T."/>
            <person name="Jespersen J.S."/>
        </authorList>
    </citation>
    <scope>NUCLEOTIDE SEQUENCE</scope>
    <source>
        <tissue evidence="1">Brain</tissue>
    </source>
</reference>
<organism evidence="1">
    <name type="scientific">Nothobranchius kadleci</name>
    <name type="common">African annual killifish</name>
    <dbReference type="NCBI Taxonomy" id="1051664"/>
    <lineage>
        <taxon>Eukaryota</taxon>
        <taxon>Metazoa</taxon>
        <taxon>Chordata</taxon>
        <taxon>Craniata</taxon>
        <taxon>Vertebrata</taxon>
        <taxon>Euteleostomi</taxon>
        <taxon>Actinopterygii</taxon>
        <taxon>Neopterygii</taxon>
        <taxon>Teleostei</taxon>
        <taxon>Neoteleostei</taxon>
        <taxon>Acanthomorphata</taxon>
        <taxon>Ovalentaria</taxon>
        <taxon>Atherinomorphae</taxon>
        <taxon>Cyprinodontiformes</taxon>
        <taxon>Nothobranchiidae</taxon>
        <taxon>Nothobranchius</taxon>
    </lineage>
</organism>
<feature type="non-terminal residue" evidence="1">
    <location>
        <position position="1"/>
    </location>
</feature>
<accession>A0A1A8EDP4</accession>
<protein>
    <submittedName>
        <fullName evidence="1">Mannose-P-dolichol utilization defect 1a</fullName>
    </submittedName>
</protein>
<evidence type="ECO:0000313" key="1">
    <source>
        <dbReference type="EMBL" id="SBQ43199.1"/>
    </source>
</evidence>